<evidence type="ECO:0000256" key="7">
    <source>
        <dbReference type="ARBA" id="ARBA00022833"/>
    </source>
</evidence>
<dbReference type="Proteomes" id="UP001194414">
    <property type="component" value="Unassembled WGS sequence"/>
</dbReference>
<keyword evidence="6 13" id="KW-0547">Nucleotide-binding</keyword>
<comment type="similarity">
    <text evidence="1 13">Belongs to the class-II aminoacyl-tRNA synthetase family.</text>
</comment>
<dbReference type="PROSITE" id="PS50862">
    <property type="entry name" value="AA_TRNA_LIGASE_II"/>
    <property type="match status" value="1"/>
</dbReference>
<dbReference type="InterPro" id="IPR045864">
    <property type="entry name" value="aa-tRNA-synth_II/BPL/LPL"/>
</dbReference>
<accession>A0AAW4DSF2</accession>
<feature type="binding site" evidence="13">
    <location>
        <position position="385"/>
    </location>
    <ligand>
        <name>Zn(2+)</name>
        <dbReference type="ChEBI" id="CHEBI:29105"/>
        <note>catalytic</note>
    </ligand>
</feature>
<evidence type="ECO:0000256" key="5">
    <source>
        <dbReference type="ARBA" id="ARBA00022723"/>
    </source>
</evidence>
<dbReference type="InterPro" id="IPR012947">
    <property type="entry name" value="tRNA_SAD"/>
</dbReference>
<dbReference type="PANTHER" id="PTHR11451:SF56">
    <property type="entry name" value="THREONINE--TRNA LIGASE 1"/>
    <property type="match status" value="1"/>
</dbReference>
<evidence type="ECO:0000313" key="16">
    <source>
        <dbReference type="EMBL" id="MBI1708524.1"/>
    </source>
</evidence>
<dbReference type="FunFam" id="3.30.930.10:FF:000002">
    <property type="entry name" value="Threonine--tRNA ligase"/>
    <property type="match status" value="1"/>
</dbReference>
<evidence type="ECO:0000256" key="6">
    <source>
        <dbReference type="ARBA" id="ARBA00022741"/>
    </source>
</evidence>
<dbReference type="HAMAP" id="MF_00184">
    <property type="entry name" value="Thr_tRNA_synth"/>
    <property type="match status" value="1"/>
</dbReference>
<keyword evidence="11 13" id="KW-0030">Aminoacyl-tRNA synthetase</keyword>
<evidence type="ECO:0000256" key="12">
    <source>
        <dbReference type="ARBA" id="ARBA00049515"/>
    </source>
</evidence>
<dbReference type="FunFam" id="3.40.50.800:FF:000001">
    <property type="entry name" value="Threonine--tRNA ligase"/>
    <property type="match status" value="1"/>
</dbReference>
<dbReference type="RefSeq" id="WP_198566661.1">
    <property type="nucleotide sequence ID" value="NZ_JACCPP010000023.1"/>
</dbReference>
<dbReference type="GO" id="GO:0000049">
    <property type="term" value="F:tRNA binding"/>
    <property type="evidence" value="ECO:0007669"/>
    <property type="project" value="UniProtKB-KW"/>
</dbReference>
<evidence type="ECO:0000256" key="10">
    <source>
        <dbReference type="ARBA" id="ARBA00022917"/>
    </source>
</evidence>
<feature type="binding site" evidence="13">
    <location>
        <position position="515"/>
    </location>
    <ligand>
        <name>Zn(2+)</name>
        <dbReference type="ChEBI" id="CHEBI:29105"/>
        <note>catalytic</note>
    </ligand>
</feature>
<dbReference type="Pfam" id="PF02824">
    <property type="entry name" value="TGS"/>
    <property type="match status" value="1"/>
</dbReference>
<comment type="catalytic activity">
    <reaction evidence="12 13">
        <text>tRNA(Thr) + L-threonine + ATP = L-threonyl-tRNA(Thr) + AMP + diphosphate + H(+)</text>
        <dbReference type="Rhea" id="RHEA:24624"/>
        <dbReference type="Rhea" id="RHEA-COMP:9670"/>
        <dbReference type="Rhea" id="RHEA-COMP:9704"/>
        <dbReference type="ChEBI" id="CHEBI:15378"/>
        <dbReference type="ChEBI" id="CHEBI:30616"/>
        <dbReference type="ChEBI" id="CHEBI:33019"/>
        <dbReference type="ChEBI" id="CHEBI:57926"/>
        <dbReference type="ChEBI" id="CHEBI:78442"/>
        <dbReference type="ChEBI" id="CHEBI:78534"/>
        <dbReference type="ChEBI" id="CHEBI:456215"/>
        <dbReference type="EC" id="6.1.1.3"/>
    </reaction>
</comment>
<sequence length="645" mass="73403">MSFSITLPDGSKKDFDKAVSVKEVASSIATSLGKAAVGAKVNGVVKPLDYEIDGDVEVAILTDKDEEGLDILRATAAFALEAVAKNKYPELHLGQHVADEGGFYVDTDKDDQIKVTELPELEKAMEKLVKSGQAIEHVVMDKSELEDIFKDDPYKTDLLKKIDADKVDAYKLGDFVDFGFDALLPNTGKIKHFKLLSVAGAYWLGKSSNPMLQRIFGTAFFKEAALKEDLKRRAEIKERDHRTIGRDLDLFFVDPKVGAGLPYWMPKGATIRRVVERYIIDREVADGYQHVYTPVLMNLDAYKTSGHWAHYRDDMFPPMDMGDGEMLELRPMNCPSHIQIYKHHIRSYRDLPLRVAELGMMHRYEKSGALSGLQRVREMTLNDGHTFVALDQVQTEFAKILKLIMDVYKDFDITDYYFRLSYRDPKNTDKYFANDEMWERSQKMLKGAMDDLGLDYVEAEGEAAFYGPKLDIQTKTALGNDETMSTIQLDFMLPERFGLTYVGQDGEEHRPVMIHRGIVGTMERFIAYLTEIYKGAFPTWLAPVQVEIIPVNLDAHGEYAEKVRQELAKRGFRAEVDTRNEKMGYKIRESQTQKVPYTLVLGDDEMKANGVNVRPYGTDEENSMSLDDFIKEIDADVKSYSRDEK</sequence>
<dbReference type="GO" id="GO:0046872">
    <property type="term" value="F:metal ion binding"/>
    <property type="evidence" value="ECO:0007669"/>
    <property type="project" value="UniProtKB-KW"/>
</dbReference>
<evidence type="ECO:0000256" key="9">
    <source>
        <dbReference type="ARBA" id="ARBA00022884"/>
    </source>
</evidence>
<dbReference type="InterPro" id="IPR006195">
    <property type="entry name" value="aa-tRNA-synth_II"/>
</dbReference>
<dbReference type="EMBL" id="JACCPP010000023">
    <property type="protein sequence ID" value="MBI1708524.1"/>
    <property type="molecule type" value="Genomic_DNA"/>
</dbReference>
<dbReference type="Gene3D" id="3.30.930.10">
    <property type="entry name" value="Bira Bifunctional Protein, Domain 2"/>
    <property type="match status" value="1"/>
</dbReference>
<protein>
    <recommendedName>
        <fullName evidence="13">Threonine--tRNA ligase</fullName>
        <ecNumber evidence="13">6.1.1.3</ecNumber>
    </recommendedName>
    <alternativeName>
        <fullName evidence="13">Threonyl-tRNA synthetase</fullName>
        <shortName evidence="13">ThrRS</shortName>
    </alternativeName>
</protein>
<keyword evidence="4 13" id="KW-0436">Ligase</keyword>
<evidence type="ECO:0000256" key="11">
    <source>
        <dbReference type="ARBA" id="ARBA00023146"/>
    </source>
</evidence>
<dbReference type="GO" id="GO:0005737">
    <property type="term" value="C:cytoplasm"/>
    <property type="evidence" value="ECO:0007669"/>
    <property type="project" value="UniProtKB-SubCell"/>
</dbReference>
<dbReference type="SUPFAM" id="SSF52954">
    <property type="entry name" value="Class II aaRS ABD-related"/>
    <property type="match status" value="1"/>
</dbReference>
<dbReference type="SUPFAM" id="SSF55186">
    <property type="entry name" value="ThrRS/AlaRS common domain"/>
    <property type="match status" value="1"/>
</dbReference>
<comment type="caution">
    <text evidence="13">Lacks conserved residue(s) required for the propagation of feature annotation.</text>
</comment>
<dbReference type="Gene3D" id="3.10.20.30">
    <property type="match status" value="1"/>
</dbReference>
<dbReference type="Gene3D" id="3.40.50.800">
    <property type="entry name" value="Anticodon-binding domain"/>
    <property type="match status" value="1"/>
</dbReference>
<feature type="binding site" evidence="13">
    <location>
        <position position="334"/>
    </location>
    <ligand>
        <name>Zn(2+)</name>
        <dbReference type="ChEBI" id="CHEBI:29105"/>
        <note>catalytic</note>
    </ligand>
</feature>
<name>A0AAW4DSF2_9LACO</name>
<dbReference type="NCBIfam" id="TIGR00418">
    <property type="entry name" value="thrS"/>
    <property type="match status" value="1"/>
</dbReference>
<evidence type="ECO:0000256" key="2">
    <source>
        <dbReference type="ARBA" id="ARBA00022490"/>
    </source>
</evidence>
<dbReference type="AlphaFoldDB" id="A0AAW4DSF2"/>
<dbReference type="InterPro" id="IPR002320">
    <property type="entry name" value="Thr-tRNA-ligase_IIa"/>
</dbReference>
<comment type="cofactor">
    <cofactor evidence="13">
        <name>Zn(2+)</name>
        <dbReference type="ChEBI" id="CHEBI:29105"/>
    </cofactor>
    <text evidence="13">Binds 1 zinc ion per subunit.</text>
</comment>
<dbReference type="PANTHER" id="PTHR11451">
    <property type="entry name" value="THREONINE-TRNA LIGASE"/>
    <property type="match status" value="1"/>
</dbReference>
<dbReference type="CDD" id="cd00860">
    <property type="entry name" value="ThrRS_anticodon"/>
    <property type="match status" value="1"/>
</dbReference>
<evidence type="ECO:0000259" key="14">
    <source>
        <dbReference type="PROSITE" id="PS50862"/>
    </source>
</evidence>
<dbReference type="InterPro" id="IPR004154">
    <property type="entry name" value="Anticodon-bd"/>
</dbReference>
<evidence type="ECO:0000256" key="13">
    <source>
        <dbReference type="HAMAP-Rule" id="MF_00184"/>
    </source>
</evidence>
<dbReference type="InterPro" id="IPR012676">
    <property type="entry name" value="TGS-like"/>
</dbReference>
<feature type="domain" description="Aminoacyl-transfer RNA synthetases class-II family profile" evidence="14">
    <location>
        <begin position="271"/>
        <end position="538"/>
    </location>
</feature>
<keyword evidence="2 13" id="KW-0963">Cytoplasm</keyword>
<organism evidence="16 17">
    <name type="scientific">Lactobacillus crispatus</name>
    <dbReference type="NCBI Taxonomy" id="47770"/>
    <lineage>
        <taxon>Bacteria</taxon>
        <taxon>Bacillati</taxon>
        <taxon>Bacillota</taxon>
        <taxon>Bacilli</taxon>
        <taxon>Lactobacillales</taxon>
        <taxon>Lactobacillaceae</taxon>
        <taxon>Lactobacillus</taxon>
    </lineage>
</organism>
<reference evidence="16" key="1">
    <citation type="submission" date="2020-07" db="EMBL/GenBank/DDBJ databases">
        <title>Comparative genomics analyses of Lactobacillus crispatus isolated from different ecological niches.</title>
        <authorList>
            <person name="Mancino W."/>
            <person name="Mancabelli L."/>
            <person name="Lugli G.A."/>
            <person name="Milani C."/>
            <person name="Viappiani A."/>
            <person name="Anzalone R."/>
            <person name="Longhi G."/>
            <person name="Ventura M."/>
            <person name="Turroni F."/>
        </authorList>
    </citation>
    <scope>NUCLEOTIDE SEQUENCE</scope>
    <source>
        <strain evidence="16">LB65</strain>
    </source>
</reference>
<dbReference type="InterPro" id="IPR012675">
    <property type="entry name" value="Beta-grasp_dom_sf"/>
</dbReference>
<dbReference type="GO" id="GO:0140096">
    <property type="term" value="F:catalytic activity, acting on a protein"/>
    <property type="evidence" value="ECO:0007669"/>
    <property type="project" value="UniProtKB-ARBA"/>
</dbReference>
<evidence type="ECO:0000313" key="17">
    <source>
        <dbReference type="Proteomes" id="UP001194414"/>
    </source>
</evidence>
<dbReference type="EC" id="6.1.1.3" evidence="13"/>
<evidence type="ECO:0000256" key="3">
    <source>
        <dbReference type="ARBA" id="ARBA00022555"/>
    </source>
</evidence>
<keyword evidence="7 13" id="KW-0862">Zinc</keyword>
<dbReference type="InterPro" id="IPR002314">
    <property type="entry name" value="aa-tRNA-synt_IIb"/>
</dbReference>
<dbReference type="SMART" id="SM00863">
    <property type="entry name" value="tRNA_SAD"/>
    <property type="match status" value="1"/>
</dbReference>
<dbReference type="PROSITE" id="PS51880">
    <property type="entry name" value="TGS"/>
    <property type="match status" value="1"/>
</dbReference>
<dbReference type="GO" id="GO:0005524">
    <property type="term" value="F:ATP binding"/>
    <property type="evidence" value="ECO:0007669"/>
    <property type="project" value="UniProtKB-UniRule"/>
</dbReference>
<evidence type="ECO:0000256" key="4">
    <source>
        <dbReference type="ARBA" id="ARBA00022598"/>
    </source>
</evidence>
<gene>
    <name evidence="13" type="primary">thrS</name>
    <name evidence="16" type="ORF">HYQ56_1510</name>
</gene>
<dbReference type="InterPro" id="IPR033728">
    <property type="entry name" value="ThrRS_core"/>
</dbReference>
<dbReference type="CDD" id="cd00771">
    <property type="entry name" value="ThrRS_core"/>
    <property type="match status" value="1"/>
</dbReference>
<comment type="subcellular location">
    <subcellularLocation>
        <location evidence="13">Cytoplasm</location>
    </subcellularLocation>
</comment>
<evidence type="ECO:0000256" key="8">
    <source>
        <dbReference type="ARBA" id="ARBA00022840"/>
    </source>
</evidence>
<dbReference type="PRINTS" id="PR01047">
    <property type="entry name" value="TRNASYNTHTHR"/>
</dbReference>
<dbReference type="CDD" id="cd01667">
    <property type="entry name" value="TGS_ThrRS"/>
    <property type="match status" value="1"/>
</dbReference>
<feature type="domain" description="TGS" evidence="15">
    <location>
        <begin position="1"/>
        <end position="62"/>
    </location>
</feature>
<dbReference type="Pfam" id="PF03129">
    <property type="entry name" value="HGTP_anticodon"/>
    <property type="match status" value="1"/>
</dbReference>
<dbReference type="SUPFAM" id="SSF81271">
    <property type="entry name" value="TGS-like"/>
    <property type="match status" value="1"/>
</dbReference>
<comment type="caution">
    <text evidence="16">The sequence shown here is derived from an EMBL/GenBank/DDBJ whole genome shotgun (WGS) entry which is preliminary data.</text>
</comment>
<dbReference type="Pfam" id="PF00587">
    <property type="entry name" value="tRNA-synt_2b"/>
    <property type="match status" value="1"/>
</dbReference>
<dbReference type="InterPro" id="IPR047246">
    <property type="entry name" value="ThrRS_anticodon"/>
</dbReference>
<dbReference type="InterPro" id="IPR018163">
    <property type="entry name" value="Thr/Ala-tRNA-synth_IIc_edit"/>
</dbReference>
<dbReference type="GO" id="GO:0016740">
    <property type="term" value="F:transferase activity"/>
    <property type="evidence" value="ECO:0007669"/>
    <property type="project" value="UniProtKB-ARBA"/>
</dbReference>
<dbReference type="GO" id="GO:0004829">
    <property type="term" value="F:threonine-tRNA ligase activity"/>
    <property type="evidence" value="ECO:0007669"/>
    <property type="project" value="UniProtKB-UniRule"/>
</dbReference>
<dbReference type="Gene3D" id="3.30.980.10">
    <property type="entry name" value="Threonyl-trna Synthetase, Chain A, domain 2"/>
    <property type="match status" value="1"/>
</dbReference>
<dbReference type="GO" id="GO:0006435">
    <property type="term" value="P:threonyl-tRNA aminoacylation"/>
    <property type="evidence" value="ECO:0007669"/>
    <property type="project" value="UniProtKB-UniRule"/>
</dbReference>
<comment type="subunit">
    <text evidence="13">Homodimer.</text>
</comment>
<keyword evidence="8 13" id="KW-0067">ATP-binding</keyword>
<keyword evidence="10 13" id="KW-0648">Protein biosynthesis</keyword>
<evidence type="ECO:0000259" key="15">
    <source>
        <dbReference type="PROSITE" id="PS51880"/>
    </source>
</evidence>
<dbReference type="SUPFAM" id="SSF55681">
    <property type="entry name" value="Class II aaRS and biotin synthetases"/>
    <property type="match status" value="1"/>
</dbReference>
<evidence type="ECO:0000256" key="1">
    <source>
        <dbReference type="ARBA" id="ARBA00008226"/>
    </source>
</evidence>
<keyword evidence="5 13" id="KW-0479">Metal-binding</keyword>
<dbReference type="InterPro" id="IPR004095">
    <property type="entry name" value="TGS"/>
</dbReference>
<proteinExistence type="inferred from homology"/>
<keyword evidence="3 13" id="KW-0820">tRNA-binding</keyword>
<dbReference type="Pfam" id="PF07973">
    <property type="entry name" value="tRNA_SAD"/>
    <property type="match status" value="1"/>
</dbReference>
<dbReference type="InterPro" id="IPR036621">
    <property type="entry name" value="Anticodon-bd_dom_sf"/>
</dbReference>
<keyword evidence="9 13" id="KW-0694">RNA-binding</keyword>